<protein>
    <submittedName>
        <fullName evidence="2">Uncharacterized protein</fullName>
    </submittedName>
</protein>
<keyword evidence="3" id="KW-1185">Reference proteome</keyword>
<feature type="compositionally biased region" description="Polar residues" evidence="1">
    <location>
        <begin position="10"/>
        <end position="23"/>
    </location>
</feature>
<reference evidence="2" key="1">
    <citation type="submission" date="2020-05" db="EMBL/GenBank/DDBJ databases">
        <title>WGS assembly of Panicum virgatum.</title>
        <authorList>
            <person name="Lovell J.T."/>
            <person name="Jenkins J."/>
            <person name="Shu S."/>
            <person name="Juenger T.E."/>
            <person name="Schmutz J."/>
        </authorList>
    </citation>
    <scope>NUCLEOTIDE SEQUENCE</scope>
    <source>
        <strain evidence="2">AP13</strain>
    </source>
</reference>
<comment type="caution">
    <text evidence="2">The sequence shown here is derived from an EMBL/GenBank/DDBJ whole genome shotgun (WGS) entry which is preliminary data.</text>
</comment>
<evidence type="ECO:0000313" key="2">
    <source>
        <dbReference type="EMBL" id="KAG2612663.1"/>
    </source>
</evidence>
<evidence type="ECO:0000313" key="3">
    <source>
        <dbReference type="Proteomes" id="UP000823388"/>
    </source>
</evidence>
<dbReference type="Proteomes" id="UP000823388">
    <property type="component" value="Chromosome 4K"/>
</dbReference>
<feature type="compositionally biased region" description="Basic and acidic residues" evidence="1">
    <location>
        <begin position="101"/>
        <end position="115"/>
    </location>
</feature>
<accession>A0A8T0TUM7</accession>
<organism evidence="2 3">
    <name type="scientific">Panicum virgatum</name>
    <name type="common">Blackwell switchgrass</name>
    <dbReference type="NCBI Taxonomy" id="38727"/>
    <lineage>
        <taxon>Eukaryota</taxon>
        <taxon>Viridiplantae</taxon>
        <taxon>Streptophyta</taxon>
        <taxon>Embryophyta</taxon>
        <taxon>Tracheophyta</taxon>
        <taxon>Spermatophyta</taxon>
        <taxon>Magnoliopsida</taxon>
        <taxon>Liliopsida</taxon>
        <taxon>Poales</taxon>
        <taxon>Poaceae</taxon>
        <taxon>PACMAD clade</taxon>
        <taxon>Panicoideae</taxon>
        <taxon>Panicodae</taxon>
        <taxon>Paniceae</taxon>
        <taxon>Panicinae</taxon>
        <taxon>Panicum</taxon>
        <taxon>Panicum sect. Hiantes</taxon>
    </lineage>
</organism>
<evidence type="ECO:0000256" key="1">
    <source>
        <dbReference type="SAM" id="MobiDB-lite"/>
    </source>
</evidence>
<dbReference type="EMBL" id="CM029043">
    <property type="protein sequence ID" value="KAG2612663.1"/>
    <property type="molecule type" value="Genomic_DNA"/>
</dbReference>
<proteinExistence type="predicted"/>
<feature type="region of interest" description="Disordered" evidence="1">
    <location>
        <begin position="1"/>
        <end position="115"/>
    </location>
</feature>
<gene>
    <name evidence="2" type="ORF">PVAP13_4KG317205</name>
</gene>
<dbReference type="AlphaFoldDB" id="A0A8T0TUM7"/>
<name>A0A8T0TUM7_PANVG</name>
<sequence>MGAPRAHMLTPTSPNSLRTQTQPGHPLTAGKGTRHHPSQPRSHTHMEAITKVPKAQGPAPEHKGKKKHQTKNNPRSQHLLGVPVVRSGRGDSSKHGSGSRNRPEREGGRARELLT</sequence>